<dbReference type="Proteomes" id="UP000824782">
    <property type="component" value="Unassembled WGS sequence"/>
</dbReference>
<accession>A0AAV6YXB2</accession>
<comment type="caution">
    <text evidence="4">The sequence shown here is derived from an EMBL/GenBank/DDBJ whole genome shotgun (WGS) entry which is preliminary data.</text>
</comment>
<evidence type="ECO:0000259" key="3">
    <source>
        <dbReference type="PROSITE" id="PS51717"/>
    </source>
</evidence>
<dbReference type="SUPFAM" id="SSF52540">
    <property type="entry name" value="P-loop containing nucleoside triphosphate hydrolases"/>
    <property type="match status" value="1"/>
</dbReference>
<keyword evidence="2" id="KW-0175">Coiled coil</keyword>
<feature type="coiled-coil region" evidence="2">
    <location>
        <begin position="888"/>
        <end position="915"/>
    </location>
</feature>
<keyword evidence="5" id="KW-1185">Reference proteome</keyword>
<dbReference type="PANTHER" id="PTHR14819:SF9">
    <property type="entry name" value="UP-REGULATOR OF CELL PROLIFERATION-LIKE"/>
    <property type="match status" value="1"/>
</dbReference>
<organism evidence="4 5">
    <name type="scientific">Engystomops pustulosus</name>
    <name type="common">Tungara frog</name>
    <name type="synonym">Physalaemus pustulosus</name>
    <dbReference type="NCBI Taxonomy" id="76066"/>
    <lineage>
        <taxon>Eukaryota</taxon>
        <taxon>Metazoa</taxon>
        <taxon>Chordata</taxon>
        <taxon>Craniata</taxon>
        <taxon>Vertebrata</taxon>
        <taxon>Euteleostomi</taxon>
        <taxon>Amphibia</taxon>
        <taxon>Batrachia</taxon>
        <taxon>Anura</taxon>
        <taxon>Neobatrachia</taxon>
        <taxon>Hyloidea</taxon>
        <taxon>Leptodactylidae</taxon>
        <taxon>Leiuperinae</taxon>
        <taxon>Engystomops</taxon>
    </lineage>
</organism>
<sequence length="1445" mass="167906">MDSDMSEDIHPLDLQCAIFHCSDHFLQQEMTSKMSMCQFSVPLLLPASDGPDCTFMLWVMRNIVKKWRPQSLAESKGFREEHLVKISMPTFSFVRLGRCRLSKSKILNKILSTTQHVQDIFVHRDMEGGNVERTISLGLVEMSWYFPAGKGVFTEPVAFTNLRGELENNVKPFSFLAEISSIVVIFAAAIDKTQCELLLKYKKPTTRYLFIIAPEERKSKIEMAEMLESVMTMTGTEMDNVLVIAKTTNEATTVKKIRSALLTLKEETLTVLSIEDMAQKAREHGICVDESAEQCQAAERKAKAITEEIHDVVQYKKRTMILQDELLKDLAREEKELCQMKQQHNKNGEKYKSELRRKCDDIRREQRECKMPTGIIHFIEGVGTKNRAEKFYFLSWLKYYLDLAARKTLPSLQEQYKELYSKAKDSQELREIDQRISDSSLGVEHFIREVSQFYEVWKFFGMNNNVRHVECNYLPVTAADLLLDGYPLELIDGDASRIPVHWVTDVLNQVNSKTNGRSRIRVITVLGVQSTGKSTLLNTMFGLQFPVASGRCTRGAFMTLIKVKENFHKDLGCEFLLVIDTEGLKAPELDSLEGSYEHDNELATLVVGLSDITVINMAMENMTEMKDILQIVVHAFLRMKEIGKNPIANRNKLLEQLNEMTKTVATMEKKPQYKLFCDVMEYDSEQHHWYIPSLWQGVPPMAPVSVGYSEHIDELKQNLLKLIKQNQKRAQTIPEFIKWMEDLWNAVKHENFIFSFRNSLVASAYNKLSMKYSELGWKFEKLVHEWFINTETIIKNQSEETLEDKGTQCCTRLENIVSKEQNKLITWVEEYYKQDKDCAHLIRYKGDFINSAKMLGQSLKMSSYDKYNNAMQMKKQQLKINEVCSQYIKEIEGKVSSLMEECRKKRNQLDHAELKEAFENMWQDTVNGLGAKPLTKRDIEKDMLLELTKSMRDKGSAVNEKLNHIKHLPRPEEKQSGGRVSAVRTFFKGAYRWWKGSPKHEYRFQPVLQKCCKYSKKQAARDGDYDNTYCKSLLNMIDDNLKEELNITAEQELDIKTKILGRAVVYFQEMHDNFRRKNDPSSQLETLKSDYFKTFMNVFEEKNESLNLSKRICDICLKPAITDHIIRNLGVELVDDILQSKGSETYTSRTFFQYYVLLTLLEANDLQNYVEYSRDYKEFVKNWILNYIKEKYNNLGTIERKILAGITKKIRDLLNNPEMWDHSSNVQDFLLDFQEELSSDLVLPQEKMKAIVFKNSANKEEFISNLNNFLNDTEEEIKSELDGLDMDDILSKVTVNPQEELFKKVFGCGKQCPFCKVPCEAGGEDHKEHFASVHRPQGLGRYRWITSSVLCHDICTTCVNGNGSFINSDTNHQPHPFKNYRDYYPDWKIQPDPSIEASDYWKFILKEFNKQFADEYEAKPAEYPEEWNHLTKEMAKESLKKTFNM</sequence>
<dbReference type="GO" id="GO:0005525">
    <property type="term" value="F:GTP binding"/>
    <property type="evidence" value="ECO:0007669"/>
    <property type="project" value="InterPro"/>
</dbReference>
<dbReference type="Pfam" id="PF25683">
    <property type="entry name" value="URGCP_GTPase"/>
    <property type="match status" value="1"/>
</dbReference>
<dbReference type="InterPro" id="IPR057365">
    <property type="entry name" value="URGCP"/>
</dbReference>
<dbReference type="Gene3D" id="3.40.50.300">
    <property type="entry name" value="P-loop containing nucleotide triphosphate hydrolases"/>
    <property type="match status" value="1"/>
</dbReference>
<evidence type="ECO:0000313" key="4">
    <source>
        <dbReference type="EMBL" id="KAG8541939.1"/>
    </source>
</evidence>
<dbReference type="EMBL" id="WNYA01006178">
    <property type="protein sequence ID" value="KAG8541939.1"/>
    <property type="molecule type" value="Genomic_DNA"/>
</dbReference>
<dbReference type="Pfam" id="PF25974">
    <property type="entry name" value="URGCP_9th"/>
    <property type="match status" value="1"/>
</dbReference>
<gene>
    <name evidence="4" type="ORF">GDO81_027912</name>
</gene>
<dbReference type="InterPro" id="IPR030383">
    <property type="entry name" value="G_VLIG_dom"/>
</dbReference>
<dbReference type="Pfam" id="PF25496">
    <property type="entry name" value="URGCP"/>
    <property type="match status" value="1"/>
</dbReference>
<evidence type="ECO:0000313" key="5">
    <source>
        <dbReference type="Proteomes" id="UP000824782"/>
    </source>
</evidence>
<feature type="coiled-coil region" evidence="2">
    <location>
        <begin position="288"/>
        <end position="347"/>
    </location>
</feature>
<reference evidence="4" key="1">
    <citation type="thesis" date="2020" institute="ProQuest LLC" country="789 East Eisenhower Parkway, Ann Arbor, MI, USA">
        <title>Comparative Genomics and Chromosome Evolution.</title>
        <authorList>
            <person name="Mudd A.B."/>
        </authorList>
    </citation>
    <scope>NUCLEOTIDE SEQUENCE</scope>
    <source>
        <strain evidence="4">237g6f4</strain>
        <tissue evidence="4">Blood</tissue>
    </source>
</reference>
<dbReference type="InterPro" id="IPR058641">
    <property type="entry name" value="GVIN1_dom"/>
</dbReference>
<dbReference type="PANTHER" id="PTHR14819">
    <property type="entry name" value="GTP-BINDING"/>
    <property type="match status" value="1"/>
</dbReference>
<evidence type="ECO:0000256" key="1">
    <source>
        <dbReference type="ARBA" id="ARBA00006828"/>
    </source>
</evidence>
<dbReference type="PROSITE" id="PS51717">
    <property type="entry name" value="G_VLIG"/>
    <property type="match status" value="1"/>
</dbReference>
<dbReference type="InterPro" id="IPR052986">
    <property type="entry name" value="VLIG_GTPase"/>
</dbReference>
<protein>
    <recommendedName>
        <fullName evidence="3">VLIG-type G domain-containing protein</fullName>
    </recommendedName>
</protein>
<feature type="domain" description="VLIG-type G" evidence="3">
    <location>
        <begin position="517"/>
        <end position="741"/>
    </location>
</feature>
<comment type="similarity">
    <text evidence="1">Belongs to the TRAFAC class dynamin-like GTPase superfamily. Very large inducible GTPase (VLIG) family.</text>
</comment>
<name>A0AAV6YXB2_ENGPU</name>
<evidence type="ECO:0000256" key="2">
    <source>
        <dbReference type="SAM" id="Coils"/>
    </source>
</evidence>
<proteinExistence type="inferred from homology"/>
<dbReference type="InterPro" id="IPR027417">
    <property type="entry name" value="P-loop_NTPase"/>
</dbReference>